<dbReference type="HOGENOM" id="CLU_155271_0_0_0"/>
<dbReference type="KEGG" id="din:Selin_2060"/>
<dbReference type="RefSeq" id="WP_013506660.1">
    <property type="nucleotide sequence ID" value="NC_014836.1"/>
</dbReference>
<keyword evidence="1" id="KW-0472">Membrane</keyword>
<dbReference type="EMBL" id="CP002432">
    <property type="protein sequence ID" value="ADU66780.1"/>
    <property type="molecule type" value="Genomic_DNA"/>
</dbReference>
<reference evidence="2 3" key="1">
    <citation type="submission" date="2010-12" db="EMBL/GenBank/DDBJ databases">
        <title>Complete sequence of Desulfurispirillum indicum S5.</title>
        <authorList>
            <consortium name="US DOE Joint Genome Institute"/>
            <person name="Lucas S."/>
            <person name="Copeland A."/>
            <person name="Lapidus A."/>
            <person name="Cheng J.-F."/>
            <person name="Goodwin L."/>
            <person name="Pitluck S."/>
            <person name="Chertkov O."/>
            <person name="Held B."/>
            <person name="Detter J.C."/>
            <person name="Han C."/>
            <person name="Tapia R."/>
            <person name="Land M."/>
            <person name="Hauser L."/>
            <person name="Kyrpides N."/>
            <person name="Ivanova N."/>
            <person name="Mikhailova N."/>
            <person name="Haggblom M."/>
            <person name="Rauschenbach I."/>
            <person name="Bini E."/>
            <person name="Woyke T."/>
        </authorList>
    </citation>
    <scope>NUCLEOTIDE SEQUENCE [LARGE SCALE GENOMIC DNA]</scope>
    <source>
        <strain evidence="3">ATCC BAA-1389 / DSM 22839 / S5</strain>
    </source>
</reference>
<dbReference type="InParanoid" id="E6W2V5"/>
<accession>E6W2V5</accession>
<dbReference type="Proteomes" id="UP000002572">
    <property type="component" value="Chromosome"/>
</dbReference>
<organism evidence="2 3">
    <name type="scientific">Desulfurispirillum indicum (strain ATCC BAA-1389 / DSM 22839 / S5)</name>
    <dbReference type="NCBI Taxonomy" id="653733"/>
    <lineage>
        <taxon>Bacteria</taxon>
        <taxon>Pseudomonadati</taxon>
        <taxon>Chrysiogenota</taxon>
        <taxon>Chrysiogenia</taxon>
        <taxon>Chrysiogenales</taxon>
        <taxon>Chrysiogenaceae</taxon>
        <taxon>Desulfurispirillum</taxon>
    </lineage>
</organism>
<dbReference type="STRING" id="653733.Selin_2060"/>
<keyword evidence="1" id="KW-1133">Transmembrane helix</keyword>
<sequence>MQLKPLLFPTTDRTFPGKRWVKIALRSLHIWAVAVVVGAYLFGIPQSAWYLWHQMFILTGFAMIALDGWSNGVYFLQLRWYVVMVKMALLAFLHPWYPEPFYFLAGILIVSSVIAHAPGDVRYFSPWHMRRLERL</sequence>
<feature type="transmembrane region" description="Helical" evidence="1">
    <location>
        <begin position="23"/>
        <end position="43"/>
    </location>
</feature>
<evidence type="ECO:0000313" key="3">
    <source>
        <dbReference type="Proteomes" id="UP000002572"/>
    </source>
</evidence>
<evidence type="ECO:0000313" key="2">
    <source>
        <dbReference type="EMBL" id="ADU66780.1"/>
    </source>
</evidence>
<evidence type="ECO:0000256" key="1">
    <source>
        <dbReference type="SAM" id="Phobius"/>
    </source>
</evidence>
<protein>
    <submittedName>
        <fullName evidence="2">Uncharacterized protein</fullName>
    </submittedName>
</protein>
<feature type="transmembrane region" description="Helical" evidence="1">
    <location>
        <begin position="103"/>
        <end position="124"/>
    </location>
</feature>
<dbReference type="eggNOG" id="ENOG5032W0Z">
    <property type="taxonomic scope" value="Bacteria"/>
</dbReference>
<keyword evidence="3" id="KW-1185">Reference proteome</keyword>
<proteinExistence type="predicted"/>
<feature type="transmembrane region" description="Helical" evidence="1">
    <location>
        <begin position="49"/>
        <end position="66"/>
    </location>
</feature>
<keyword evidence="1" id="KW-0812">Transmembrane</keyword>
<dbReference type="OrthoDB" id="6118617at2"/>
<dbReference type="AlphaFoldDB" id="E6W2V5"/>
<gene>
    <name evidence="2" type="ordered locus">Selin_2060</name>
</gene>
<name>E6W2V5_DESIS</name>